<dbReference type="InterPro" id="IPR027417">
    <property type="entry name" value="P-loop_NTPase"/>
</dbReference>
<keyword evidence="3" id="KW-1003">Cell membrane</keyword>
<evidence type="ECO:0000256" key="8">
    <source>
        <dbReference type="ARBA" id="ARBA00022777"/>
    </source>
</evidence>
<dbReference type="RefSeq" id="WP_176608648.1">
    <property type="nucleotide sequence ID" value="NZ_CP056117.1"/>
</dbReference>
<dbReference type="InterPro" id="IPR005702">
    <property type="entry name" value="Wzc-like_C"/>
</dbReference>
<evidence type="ECO:0000259" key="18">
    <source>
        <dbReference type="Pfam" id="PF13807"/>
    </source>
</evidence>
<evidence type="ECO:0000256" key="5">
    <source>
        <dbReference type="ARBA" id="ARBA00022679"/>
    </source>
</evidence>
<keyword evidence="4" id="KW-0997">Cell inner membrane</keyword>
<evidence type="ECO:0000256" key="1">
    <source>
        <dbReference type="ARBA" id="ARBA00004429"/>
    </source>
</evidence>
<comment type="similarity">
    <text evidence="2">Belongs to the etk/wzc family.</text>
</comment>
<evidence type="ECO:0000256" key="6">
    <source>
        <dbReference type="ARBA" id="ARBA00022692"/>
    </source>
</evidence>
<keyword evidence="14" id="KW-0175">Coiled coil</keyword>
<feature type="domain" description="AAA" evidence="17">
    <location>
        <begin position="528"/>
        <end position="673"/>
    </location>
</feature>
<evidence type="ECO:0000256" key="4">
    <source>
        <dbReference type="ARBA" id="ARBA00022519"/>
    </source>
</evidence>
<evidence type="ECO:0000256" key="14">
    <source>
        <dbReference type="SAM" id="Coils"/>
    </source>
</evidence>
<feature type="coiled-coil region" evidence="14">
    <location>
        <begin position="271"/>
        <end position="298"/>
    </location>
</feature>
<evidence type="ECO:0000256" key="2">
    <source>
        <dbReference type="ARBA" id="ARBA00008883"/>
    </source>
</evidence>
<comment type="catalytic activity">
    <reaction evidence="13">
        <text>L-tyrosyl-[protein] + ATP = O-phospho-L-tyrosyl-[protein] + ADP + H(+)</text>
        <dbReference type="Rhea" id="RHEA:10596"/>
        <dbReference type="Rhea" id="RHEA-COMP:10136"/>
        <dbReference type="Rhea" id="RHEA-COMP:20101"/>
        <dbReference type="ChEBI" id="CHEBI:15378"/>
        <dbReference type="ChEBI" id="CHEBI:30616"/>
        <dbReference type="ChEBI" id="CHEBI:46858"/>
        <dbReference type="ChEBI" id="CHEBI:61978"/>
        <dbReference type="ChEBI" id="CHEBI:456216"/>
    </reaction>
</comment>
<dbReference type="NCBIfam" id="TIGR01007">
    <property type="entry name" value="eps_fam"/>
    <property type="match status" value="1"/>
</dbReference>
<evidence type="ECO:0000256" key="9">
    <source>
        <dbReference type="ARBA" id="ARBA00022840"/>
    </source>
</evidence>
<evidence type="ECO:0000256" key="3">
    <source>
        <dbReference type="ARBA" id="ARBA00022475"/>
    </source>
</evidence>
<feature type="transmembrane region" description="Helical" evidence="15">
    <location>
        <begin position="427"/>
        <end position="447"/>
    </location>
</feature>
<keyword evidence="6 15" id="KW-0812">Transmembrane</keyword>
<dbReference type="SUPFAM" id="SSF52540">
    <property type="entry name" value="P-loop containing nucleoside triphosphate hydrolases"/>
    <property type="match status" value="1"/>
</dbReference>
<evidence type="ECO:0000256" key="15">
    <source>
        <dbReference type="SAM" id="Phobius"/>
    </source>
</evidence>
<evidence type="ECO:0000256" key="10">
    <source>
        <dbReference type="ARBA" id="ARBA00022989"/>
    </source>
</evidence>
<keyword evidence="12" id="KW-0829">Tyrosine-protein kinase</keyword>
<dbReference type="FunFam" id="3.40.50.300:FF:000527">
    <property type="entry name" value="Tyrosine-protein kinase etk"/>
    <property type="match status" value="1"/>
</dbReference>
<keyword evidence="9" id="KW-0067">ATP-binding</keyword>
<sequence>MNNRYVSNDPPDYIQRGEEIDLVHILKVLFYSKVWIAATTLLFIVCGIIIANTLTPIYKSDALIQVEKNPSLGILNKLSPVLPDGAGVSSESEVSLIKSRLVIGKTVRDLGLDIVTTEKTYPVANGVLQRLFGHQPAKITIAYLSLPEAYINQPLKLDMVQSGDFVLYVGESIVEGKVGVPVHTDDVDFLIDSAQLTENTSFIIIKRNEYSVIEEIKERLSIDTKSGGNGMLHLSMTGPEPVIISKILDNIAHNYLAQDVARKSEEASKSLAFLNKQLLQIKSNLIEAESKLNEFRKNNESVDLSLEAKFILDNVVAIDTQLNELTFKEAEISKLYKRTHPAYKALSEKKAILIAEKEKLNQRISAMPSTQQEILSMTRDVQMGNDIYLVLLNKQHELNISKASTLGNVRIIDRAVTQLKPVKPKKLLIVILSAMLGFLFSSGIILVRNMLIKGIRQPAELEMRDIPVYAVVPLAPELTKRRRCRAIPTYQSDELLANSAPTSLAIEALRGLRTSLHFAMLKAGNNILMISGTSPGVGKSFVCSNLAVLMAQAGTRVLLIDCDLRRGYLHRIFSKTESRAGLADFLTEGGNIESVIQKTEYSGVDFIGRGRMVTHPAELIMTDNFAELIRACSTLYDVVIVDTPPILSVTDAAIIGRYASTSLMVVRFEQNSIKEVEAGLRRFEQNDVAIQGTIFNGVEKRAAESYTYGDYSYQD</sequence>
<feature type="transmembrane region" description="Helical" evidence="15">
    <location>
        <begin position="34"/>
        <end position="54"/>
    </location>
</feature>
<evidence type="ECO:0000313" key="20">
    <source>
        <dbReference type="Proteomes" id="UP000509421"/>
    </source>
</evidence>
<evidence type="ECO:0000256" key="11">
    <source>
        <dbReference type="ARBA" id="ARBA00023136"/>
    </source>
</evidence>
<organism evidence="19 20">
    <name type="scientific">Enterobacter cloacae</name>
    <dbReference type="NCBI Taxonomy" id="550"/>
    <lineage>
        <taxon>Bacteria</taxon>
        <taxon>Pseudomonadati</taxon>
        <taxon>Pseudomonadota</taxon>
        <taxon>Gammaproteobacteria</taxon>
        <taxon>Enterobacterales</taxon>
        <taxon>Enterobacteriaceae</taxon>
        <taxon>Enterobacter</taxon>
        <taxon>Enterobacter cloacae complex</taxon>
    </lineage>
</organism>
<evidence type="ECO:0000259" key="16">
    <source>
        <dbReference type="Pfam" id="PF02706"/>
    </source>
</evidence>
<evidence type="ECO:0000259" key="17">
    <source>
        <dbReference type="Pfam" id="PF13614"/>
    </source>
</evidence>
<dbReference type="InterPro" id="IPR003856">
    <property type="entry name" value="LPS_length_determ_N"/>
</dbReference>
<gene>
    <name evidence="19" type="ORF">HWQ14_00365</name>
</gene>
<keyword evidence="8 19" id="KW-0418">Kinase</keyword>
<dbReference type="InterPro" id="IPR025669">
    <property type="entry name" value="AAA_dom"/>
</dbReference>
<feature type="domain" description="Tyrosine-protein kinase G-rich" evidence="18">
    <location>
        <begin position="370"/>
        <end position="450"/>
    </location>
</feature>
<dbReference type="Pfam" id="PF13807">
    <property type="entry name" value="GNVR"/>
    <property type="match status" value="1"/>
</dbReference>
<evidence type="ECO:0000256" key="12">
    <source>
        <dbReference type="ARBA" id="ARBA00023137"/>
    </source>
</evidence>
<feature type="domain" description="Polysaccharide chain length determinant N-terminal" evidence="16">
    <location>
        <begin position="18"/>
        <end position="110"/>
    </location>
</feature>
<dbReference type="InterPro" id="IPR032807">
    <property type="entry name" value="GNVR"/>
</dbReference>
<dbReference type="Proteomes" id="UP000509421">
    <property type="component" value="Chromosome"/>
</dbReference>
<proteinExistence type="inferred from homology"/>
<dbReference type="GO" id="GO:0005524">
    <property type="term" value="F:ATP binding"/>
    <property type="evidence" value="ECO:0007669"/>
    <property type="project" value="UniProtKB-KW"/>
</dbReference>
<keyword evidence="10 15" id="KW-1133">Transmembrane helix</keyword>
<keyword evidence="7" id="KW-0547">Nucleotide-binding</keyword>
<dbReference type="InterPro" id="IPR050445">
    <property type="entry name" value="Bact_polysacc_biosynth/exp"/>
</dbReference>
<keyword evidence="11 15" id="KW-0472">Membrane</keyword>
<evidence type="ECO:0000313" key="19">
    <source>
        <dbReference type="EMBL" id="QKZ96265.1"/>
    </source>
</evidence>
<dbReference type="Pfam" id="PF23607">
    <property type="entry name" value="WZC_N"/>
    <property type="match status" value="1"/>
</dbReference>
<dbReference type="Gene3D" id="3.40.50.300">
    <property type="entry name" value="P-loop containing nucleotide triphosphate hydrolases"/>
    <property type="match status" value="1"/>
</dbReference>
<dbReference type="GO" id="GO:0005886">
    <property type="term" value="C:plasma membrane"/>
    <property type="evidence" value="ECO:0007669"/>
    <property type="project" value="UniProtKB-SubCell"/>
</dbReference>
<dbReference type="EC" id="2.7.10.2" evidence="19"/>
<dbReference type="EMBL" id="CP056117">
    <property type="protein sequence ID" value="QKZ96265.1"/>
    <property type="molecule type" value="Genomic_DNA"/>
</dbReference>
<reference evidence="19 20" key="1">
    <citation type="submission" date="2020-06" db="EMBL/GenBank/DDBJ databases">
        <title>Long-read sequencing of DSM26481-BlokeschLab.</title>
        <authorList>
            <person name="Blokesch M."/>
        </authorList>
    </citation>
    <scope>NUCLEOTIDE SEQUENCE [LARGE SCALE GENOMIC DNA]</scope>
    <source>
        <strain evidence="19 20">DSM 26481</strain>
    </source>
</reference>
<dbReference type="AlphaFoldDB" id="A0A7H8U945"/>
<dbReference type="GO" id="GO:0004715">
    <property type="term" value="F:non-membrane spanning protein tyrosine kinase activity"/>
    <property type="evidence" value="ECO:0007669"/>
    <property type="project" value="UniProtKB-EC"/>
</dbReference>
<dbReference type="Pfam" id="PF13614">
    <property type="entry name" value="AAA_31"/>
    <property type="match status" value="1"/>
</dbReference>
<protein>
    <submittedName>
        <fullName evidence="19">Polysaccharide biosynthesis tyrosine autokinase</fullName>
        <ecNumber evidence="19">2.7.10.2</ecNumber>
    </submittedName>
</protein>
<dbReference type="PANTHER" id="PTHR32309">
    <property type="entry name" value="TYROSINE-PROTEIN KINASE"/>
    <property type="match status" value="1"/>
</dbReference>
<name>A0A7H8U945_ENTCL</name>
<comment type="subcellular location">
    <subcellularLocation>
        <location evidence="1">Cell inner membrane</location>
        <topology evidence="1">Multi-pass membrane protein</topology>
    </subcellularLocation>
</comment>
<dbReference type="PANTHER" id="PTHR32309:SF32">
    <property type="entry name" value="TYROSINE-PROTEIN KINASE ETK-RELATED"/>
    <property type="match status" value="1"/>
</dbReference>
<keyword evidence="5 19" id="KW-0808">Transferase</keyword>
<evidence type="ECO:0000256" key="13">
    <source>
        <dbReference type="ARBA" id="ARBA00053015"/>
    </source>
</evidence>
<accession>A0A7H8U945</accession>
<dbReference type="Pfam" id="PF02706">
    <property type="entry name" value="Wzz"/>
    <property type="match status" value="1"/>
</dbReference>
<dbReference type="CDD" id="cd05387">
    <property type="entry name" value="BY-kinase"/>
    <property type="match status" value="1"/>
</dbReference>
<evidence type="ECO:0000256" key="7">
    <source>
        <dbReference type="ARBA" id="ARBA00022741"/>
    </source>
</evidence>
<dbReference type="GO" id="GO:0042802">
    <property type="term" value="F:identical protein binding"/>
    <property type="evidence" value="ECO:0007669"/>
    <property type="project" value="UniProtKB-ARBA"/>
</dbReference>